<dbReference type="Pfam" id="PF01715">
    <property type="entry name" value="IPPT"/>
    <property type="match status" value="1"/>
</dbReference>
<dbReference type="Gene3D" id="3.40.50.300">
    <property type="entry name" value="P-loop containing nucleotide triphosphate hydrolases"/>
    <property type="match status" value="1"/>
</dbReference>
<dbReference type="PANTHER" id="PTHR11088">
    <property type="entry name" value="TRNA DIMETHYLALLYLTRANSFERASE"/>
    <property type="match status" value="1"/>
</dbReference>
<dbReference type="InterPro" id="IPR039657">
    <property type="entry name" value="Dimethylallyltransferase"/>
</dbReference>
<dbReference type="InterPro" id="IPR027417">
    <property type="entry name" value="P-loop_NTPase"/>
</dbReference>
<dbReference type="AlphaFoldDB" id="A0A6I8NRV5"/>
<dbReference type="Proteomes" id="UP000002279">
    <property type="component" value="Chromosome 2"/>
</dbReference>
<evidence type="ECO:0000256" key="3">
    <source>
        <dbReference type="ARBA" id="ARBA00022741"/>
    </source>
</evidence>
<dbReference type="Ensembl" id="ENSOANT00000025209.2">
    <property type="protein sequence ID" value="ENSOANP00000043979.1"/>
    <property type="gene ID" value="ENSOANG00000016066.2"/>
</dbReference>
<dbReference type="GO" id="GO:0005739">
    <property type="term" value="C:mitochondrion"/>
    <property type="evidence" value="ECO:0000318"/>
    <property type="project" value="GO_Central"/>
</dbReference>
<dbReference type="GO" id="GO:0006400">
    <property type="term" value="P:tRNA modification"/>
    <property type="evidence" value="ECO:0000318"/>
    <property type="project" value="GO_Central"/>
</dbReference>
<comment type="similarity">
    <text evidence="1">Belongs to the IPP transferase family.</text>
</comment>
<proteinExistence type="inferred from homology"/>
<reference evidence="5" key="2">
    <citation type="submission" date="2025-08" db="UniProtKB">
        <authorList>
            <consortium name="Ensembl"/>
        </authorList>
    </citation>
    <scope>IDENTIFICATION</scope>
    <source>
        <strain evidence="5">Glennie</strain>
    </source>
</reference>
<reference evidence="5 6" key="1">
    <citation type="journal article" date="2008" name="Nature">
        <title>Genome analysis of the platypus reveals unique signatures of evolution.</title>
        <authorList>
            <person name="Warren W.C."/>
            <person name="Hillier L.W."/>
            <person name="Marshall Graves J.A."/>
            <person name="Birney E."/>
            <person name="Ponting C.P."/>
            <person name="Grutzner F."/>
            <person name="Belov K."/>
            <person name="Miller W."/>
            <person name="Clarke L."/>
            <person name="Chinwalla A.T."/>
            <person name="Yang S.P."/>
            <person name="Heger A."/>
            <person name="Locke D.P."/>
            <person name="Miethke P."/>
            <person name="Waters P.D."/>
            <person name="Veyrunes F."/>
            <person name="Fulton L."/>
            <person name="Fulton B."/>
            <person name="Graves T."/>
            <person name="Wallis J."/>
            <person name="Puente X.S."/>
            <person name="Lopez-Otin C."/>
            <person name="Ordonez G.R."/>
            <person name="Eichler E.E."/>
            <person name="Chen L."/>
            <person name="Cheng Z."/>
            <person name="Deakin J.E."/>
            <person name="Alsop A."/>
            <person name="Thompson K."/>
            <person name="Kirby P."/>
            <person name="Papenfuss A.T."/>
            <person name="Wakefield M.J."/>
            <person name="Olender T."/>
            <person name="Lancet D."/>
            <person name="Huttley G.A."/>
            <person name="Smit A.F."/>
            <person name="Pask A."/>
            <person name="Temple-Smith P."/>
            <person name="Batzer M.A."/>
            <person name="Walker J.A."/>
            <person name="Konkel M.K."/>
            <person name="Harris R.S."/>
            <person name="Whittington C.M."/>
            <person name="Wong E.S."/>
            <person name="Gemmell N.J."/>
            <person name="Buschiazzo E."/>
            <person name="Vargas Jentzsch I.M."/>
            <person name="Merkel A."/>
            <person name="Schmitz J."/>
            <person name="Zemann A."/>
            <person name="Churakov G."/>
            <person name="Kriegs J.O."/>
            <person name="Brosius J."/>
            <person name="Murchison E.P."/>
            <person name="Sachidanandam R."/>
            <person name="Smith C."/>
            <person name="Hannon G.J."/>
            <person name="Tsend-Ayush E."/>
            <person name="McMillan D."/>
            <person name="Attenborough R."/>
            <person name="Rens W."/>
            <person name="Ferguson-Smith M."/>
            <person name="Lefevre C.M."/>
            <person name="Sharp J.A."/>
            <person name="Nicholas K.R."/>
            <person name="Ray D.A."/>
            <person name="Kube M."/>
            <person name="Reinhardt R."/>
            <person name="Pringle T.H."/>
            <person name="Taylor J."/>
            <person name="Jones R.C."/>
            <person name="Nixon B."/>
            <person name="Dacheux J.L."/>
            <person name="Niwa H."/>
            <person name="Sekita Y."/>
            <person name="Huang X."/>
            <person name="Stark A."/>
            <person name="Kheradpour P."/>
            <person name="Kellis M."/>
            <person name="Flicek P."/>
            <person name="Chen Y."/>
            <person name="Webber C."/>
            <person name="Hardison R."/>
            <person name="Nelson J."/>
            <person name="Hallsworth-Pepin K."/>
            <person name="Delehaunty K."/>
            <person name="Markovic C."/>
            <person name="Minx P."/>
            <person name="Feng Y."/>
            <person name="Kremitzki C."/>
            <person name="Mitreva M."/>
            <person name="Glasscock J."/>
            <person name="Wylie T."/>
            <person name="Wohldmann P."/>
            <person name="Thiru P."/>
            <person name="Nhan M.N."/>
            <person name="Pohl C.S."/>
            <person name="Smith S.M."/>
            <person name="Hou S."/>
            <person name="Nefedov M."/>
            <person name="de Jong P.J."/>
            <person name="Renfree M.B."/>
            <person name="Mardis E.R."/>
            <person name="Wilson R.K."/>
        </authorList>
    </citation>
    <scope>NUCLEOTIDE SEQUENCE [LARGE SCALE GENOMIC DNA]</scope>
    <source>
        <strain evidence="5 6">Glennie</strain>
    </source>
</reference>
<evidence type="ECO:0000313" key="6">
    <source>
        <dbReference type="Proteomes" id="UP000002279"/>
    </source>
</evidence>
<keyword evidence="4" id="KW-0067">ATP-binding</keyword>
<evidence type="ECO:0000313" key="5">
    <source>
        <dbReference type="Ensembl" id="ENSOANP00000043979.1"/>
    </source>
</evidence>
<keyword evidence="3" id="KW-0547">Nucleotide-binding</keyword>
<dbReference type="GO" id="GO:0052381">
    <property type="term" value="F:tRNA dimethylallyltransferase activity"/>
    <property type="evidence" value="ECO:0000318"/>
    <property type="project" value="GO_Central"/>
</dbReference>
<sequence>TGTGKSTLAMVIDRKVELENLDGPELHRRLSLGTLTGPPRCTHTTNASCPGACKCLRKWESPTASFSISSRQSKAAPLSGPLRFPHLCIFWLHADQEVLDQRLDLRVDDMLANRLLEELRDFHWWYNEEKITADHQDYQHGIFQSIGFKEFHEFLITEGKCPPETNLLLLKKGVETLKQVTKRYAWKQNKWVNSRFLSHPGPGVPPVYGLEVSSVSQWEESVL</sequence>
<name>A0A6I8NRV5_ORNAN</name>
<dbReference type="InParanoid" id="A0A6I8NRV5"/>
<dbReference type="Bgee" id="ENSOANG00000016066">
    <property type="expression patterns" value="Expressed in endometrium"/>
</dbReference>
<accession>A0A6I8NRV5</accession>
<dbReference type="GO" id="GO:0005524">
    <property type="term" value="F:ATP binding"/>
    <property type="evidence" value="ECO:0007669"/>
    <property type="project" value="UniProtKB-KW"/>
</dbReference>
<keyword evidence="6" id="KW-1185">Reference proteome</keyword>
<evidence type="ECO:0000256" key="4">
    <source>
        <dbReference type="ARBA" id="ARBA00022840"/>
    </source>
</evidence>
<evidence type="ECO:0000256" key="1">
    <source>
        <dbReference type="ARBA" id="ARBA00005842"/>
    </source>
</evidence>
<protein>
    <submittedName>
        <fullName evidence="5">Uncharacterized protein</fullName>
    </submittedName>
</protein>
<evidence type="ECO:0000256" key="2">
    <source>
        <dbReference type="ARBA" id="ARBA00022679"/>
    </source>
</evidence>
<keyword evidence="2" id="KW-0808">Transferase</keyword>
<dbReference type="PANTHER" id="PTHR11088:SF89">
    <property type="entry name" value="TRNA DIMETHYLALLYLTRANSFERASE"/>
    <property type="match status" value="1"/>
</dbReference>
<reference evidence="5" key="3">
    <citation type="submission" date="2025-09" db="UniProtKB">
        <authorList>
            <consortium name="Ensembl"/>
        </authorList>
    </citation>
    <scope>IDENTIFICATION</scope>
    <source>
        <strain evidence="5">Glennie</strain>
    </source>
</reference>
<organism evidence="5 6">
    <name type="scientific">Ornithorhynchus anatinus</name>
    <name type="common">Duckbill platypus</name>
    <dbReference type="NCBI Taxonomy" id="9258"/>
    <lineage>
        <taxon>Eukaryota</taxon>
        <taxon>Metazoa</taxon>
        <taxon>Chordata</taxon>
        <taxon>Craniata</taxon>
        <taxon>Vertebrata</taxon>
        <taxon>Euteleostomi</taxon>
        <taxon>Mammalia</taxon>
        <taxon>Monotremata</taxon>
        <taxon>Ornithorhynchidae</taxon>
        <taxon>Ornithorhynchus</taxon>
    </lineage>
</organism>
<dbReference type="GeneTree" id="ENSGT00390000015214"/>